<reference evidence="5" key="1">
    <citation type="journal article" date="2019" name="Int. J. Syst. Evol. Microbiol.">
        <title>The Global Catalogue of Microorganisms (GCM) 10K type strain sequencing project: providing services to taxonomists for standard genome sequencing and annotation.</title>
        <authorList>
            <consortium name="The Broad Institute Genomics Platform"/>
            <consortium name="The Broad Institute Genome Sequencing Center for Infectious Disease"/>
            <person name="Wu L."/>
            <person name="Ma J."/>
        </authorList>
    </citation>
    <scope>NUCLEOTIDE SEQUENCE [LARGE SCALE GENOMIC DNA]</scope>
    <source>
        <strain evidence="5">CCUG 63830</strain>
    </source>
</reference>
<dbReference type="InterPro" id="IPR000160">
    <property type="entry name" value="GGDEF_dom"/>
</dbReference>
<dbReference type="SMART" id="SM00304">
    <property type="entry name" value="HAMP"/>
    <property type="match status" value="1"/>
</dbReference>
<keyword evidence="1" id="KW-0472">Membrane</keyword>
<dbReference type="CDD" id="cd01948">
    <property type="entry name" value="EAL"/>
    <property type="match status" value="1"/>
</dbReference>
<dbReference type="Pfam" id="PF00563">
    <property type="entry name" value="EAL"/>
    <property type="match status" value="1"/>
</dbReference>
<evidence type="ECO:0000259" key="3">
    <source>
        <dbReference type="PROSITE" id="PS50885"/>
    </source>
</evidence>
<dbReference type="Gene3D" id="3.20.20.450">
    <property type="entry name" value="EAL domain"/>
    <property type="match status" value="1"/>
</dbReference>
<dbReference type="PROSITE" id="PS50883">
    <property type="entry name" value="EAL"/>
    <property type="match status" value="1"/>
</dbReference>
<protein>
    <submittedName>
        <fullName evidence="4">Bifunctional diguanylate cyclase/phosphodiesterase</fullName>
    </submittedName>
</protein>
<dbReference type="InterPro" id="IPR001633">
    <property type="entry name" value="EAL_dom"/>
</dbReference>
<dbReference type="InterPro" id="IPR003660">
    <property type="entry name" value="HAMP_dom"/>
</dbReference>
<accession>A0ABW1ZSS8</accession>
<evidence type="ECO:0000313" key="4">
    <source>
        <dbReference type="EMBL" id="MFC6663417.1"/>
    </source>
</evidence>
<name>A0ABW1ZSS8_9DEIO</name>
<dbReference type="Proteomes" id="UP001596317">
    <property type="component" value="Unassembled WGS sequence"/>
</dbReference>
<dbReference type="PROSITE" id="PS50885">
    <property type="entry name" value="HAMP"/>
    <property type="match status" value="1"/>
</dbReference>
<proteinExistence type="predicted"/>
<dbReference type="RefSeq" id="WP_380059181.1">
    <property type="nucleotide sequence ID" value="NZ_JBHSWB010000003.1"/>
</dbReference>
<comment type="caution">
    <text evidence="4">The sequence shown here is derived from an EMBL/GenBank/DDBJ whole genome shotgun (WGS) entry which is preliminary data.</text>
</comment>
<keyword evidence="1" id="KW-0812">Transmembrane</keyword>
<evidence type="ECO:0000259" key="2">
    <source>
        <dbReference type="PROSITE" id="PS50883"/>
    </source>
</evidence>
<dbReference type="Gene3D" id="6.10.340.10">
    <property type="match status" value="1"/>
</dbReference>
<dbReference type="PANTHER" id="PTHR33121">
    <property type="entry name" value="CYCLIC DI-GMP PHOSPHODIESTERASE PDEF"/>
    <property type="match status" value="1"/>
</dbReference>
<dbReference type="InterPro" id="IPR035919">
    <property type="entry name" value="EAL_sf"/>
</dbReference>
<dbReference type="EMBL" id="JBHSWB010000003">
    <property type="protein sequence ID" value="MFC6663417.1"/>
    <property type="molecule type" value="Genomic_DNA"/>
</dbReference>
<feature type="transmembrane region" description="Helical" evidence="1">
    <location>
        <begin position="20"/>
        <end position="37"/>
    </location>
</feature>
<evidence type="ECO:0000256" key="1">
    <source>
        <dbReference type="SAM" id="Phobius"/>
    </source>
</evidence>
<evidence type="ECO:0000313" key="5">
    <source>
        <dbReference type="Proteomes" id="UP001596317"/>
    </source>
</evidence>
<feature type="domain" description="HAMP" evidence="3">
    <location>
        <begin position="39"/>
        <end position="90"/>
    </location>
</feature>
<keyword evidence="1" id="KW-1133">Transmembrane helix</keyword>
<dbReference type="InterPro" id="IPR050706">
    <property type="entry name" value="Cyclic-di-GMP_PDE-like"/>
</dbReference>
<sequence>MRQTRAVSQAGAATTQQLRLAVILAGLLTGAGLLWFLNRRVLRVLEGYKRDVQRIAQDPAHRLDSRDRTELGLLAGTINDLLDHLQTREAQLRQRAQHDELTGAYTLAGLLERLDGDQTVRSALVVEVPRLQEWTGLYGEHFVDTLIAALAARMRAAGPPHLNARLSTSTLALVTRAPGQLDPAALLEQLEQPFRLSEGEVMVKFTAGYAEAPEGLSAQILLRHAGIALQHALDHHEHLGLFTETLLRRSQEAHLLETQLPGAAARGELFVAYQPVIEVNTGAWVTLEALLRWTHPVFGPVSPATFVPIAERSGQIYALGDWVLRAAVREVLQARALWPQARVNVNVSPAQLLMPDFAARVLAALDALQAPAELLTVEVTESTVMQNVSLACTHLRRLREAGVRVALDDFGSGHSSLGVLTELPLDVVKLDRSFLRATLTGSRQAALLHGAIRLATDLGLRVVAEGVEDQAMLERLRELQCTYAQGYHIARPQPLATLLALRPPGAEIQREF</sequence>
<keyword evidence="5" id="KW-1185">Reference proteome</keyword>
<dbReference type="PANTHER" id="PTHR33121:SF70">
    <property type="entry name" value="SIGNALING PROTEIN YKOW"/>
    <property type="match status" value="1"/>
</dbReference>
<organism evidence="4 5">
    <name type="scientific">Deinococcus multiflagellatus</name>
    <dbReference type="NCBI Taxonomy" id="1656887"/>
    <lineage>
        <taxon>Bacteria</taxon>
        <taxon>Thermotogati</taxon>
        <taxon>Deinococcota</taxon>
        <taxon>Deinococci</taxon>
        <taxon>Deinococcales</taxon>
        <taxon>Deinococcaceae</taxon>
        <taxon>Deinococcus</taxon>
    </lineage>
</organism>
<feature type="domain" description="EAL" evidence="2">
    <location>
        <begin position="253"/>
        <end position="506"/>
    </location>
</feature>
<dbReference type="SUPFAM" id="SSF141868">
    <property type="entry name" value="EAL domain-like"/>
    <property type="match status" value="1"/>
</dbReference>
<dbReference type="InterPro" id="IPR029787">
    <property type="entry name" value="Nucleotide_cyclase"/>
</dbReference>
<dbReference type="InterPro" id="IPR043128">
    <property type="entry name" value="Rev_trsase/Diguanyl_cyclase"/>
</dbReference>
<dbReference type="Gene3D" id="3.30.70.270">
    <property type="match status" value="1"/>
</dbReference>
<dbReference type="SMART" id="SM00052">
    <property type="entry name" value="EAL"/>
    <property type="match status" value="1"/>
</dbReference>
<dbReference type="SUPFAM" id="SSF55073">
    <property type="entry name" value="Nucleotide cyclase"/>
    <property type="match status" value="1"/>
</dbReference>
<dbReference type="SMART" id="SM00267">
    <property type="entry name" value="GGDEF"/>
    <property type="match status" value="1"/>
</dbReference>
<gene>
    <name evidence="4" type="ORF">ACFP90_25655</name>
</gene>